<name>A0A1F4ZD90_9BACT</name>
<dbReference type="PANTHER" id="PTHR43434">
    <property type="entry name" value="PHOSPHOGLYCOLATE PHOSPHATASE"/>
    <property type="match status" value="1"/>
</dbReference>
<dbReference type="InterPro" id="IPR036412">
    <property type="entry name" value="HAD-like_sf"/>
</dbReference>
<dbReference type="EMBL" id="MEXL01000005">
    <property type="protein sequence ID" value="OGD04261.1"/>
    <property type="molecule type" value="Genomic_DNA"/>
</dbReference>
<evidence type="ECO:0000313" key="1">
    <source>
        <dbReference type="EMBL" id="OGD04261.1"/>
    </source>
</evidence>
<protein>
    <recommendedName>
        <fullName evidence="3">HAD family hydrolase</fullName>
    </recommendedName>
</protein>
<proteinExistence type="predicted"/>
<dbReference type="PANTHER" id="PTHR43434:SF1">
    <property type="entry name" value="PHOSPHOGLYCOLATE PHOSPHATASE"/>
    <property type="match status" value="1"/>
</dbReference>
<evidence type="ECO:0008006" key="3">
    <source>
        <dbReference type="Google" id="ProtNLM"/>
    </source>
</evidence>
<dbReference type="Proteomes" id="UP000178993">
    <property type="component" value="Unassembled WGS sequence"/>
</dbReference>
<dbReference type="GO" id="GO:0006281">
    <property type="term" value="P:DNA repair"/>
    <property type="evidence" value="ECO:0007669"/>
    <property type="project" value="TreeGrafter"/>
</dbReference>
<dbReference type="AlphaFoldDB" id="A0A1F4ZD90"/>
<dbReference type="GO" id="GO:0008967">
    <property type="term" value="F:phosphoglycolate phosphatase activity"/>
    <property type="evidence" value="ECO:0007669"/>
    <property type="project" value="TreeGrafter"/>
</dbReference>
<comment type="caution">
    <text evidence="1">The sequence shown here is derived from an EMBL/GenBank/DDBJ whole genome shotgun (WGS) entry which is preliminary data.</text>
</comment>
<accession>A0A1F4ZD90</accession>
<dbReference type="Pfam" id="PF00702">
    <property type="entry name" value="Hydrolase"/>
    <property type="match status" value="1"/>
</dbReference>
<dbReference type="InterPro" id="IPR050155">
    <property type="entry name" value="HAD-like_hydrolase_sf"/>
</dbReference>
<evidence type="ECO:0000313" key="2">
    <source>
        <dbReference type="Proteomes" id="UP000178993"/>
    </source>
</evidence>
<gene>
    <name evidence="1" type="ORF">A3E17_02330</name>
</gene>
<dbReference type="Gene3D" id="3.40.50.1000">
    <property type="entry name" value="HAD superfamily/HAD-like"/>
    <property type="match status" value="1"/>
</dbReference>
<organism evidence="1 2">
    <name type="scientific">Candidatus Amesbacteria bacterium RIFCSPHIGHO2_12_FULL_48_14</name>
    <dbReference type="NCBI Taxonomy" id="1797257"/>
    <lineage>
        <taxon>Bacteria</taxon>
        <taxon>Candidatus Amesiibacteriota</taxon>
    </lineage>
</organism>
<sequence>MVQVEGLRRTVAKNNWRGIGVDIDHSICDSGPVWDAPMQQFCERVAWECGVSSAEVWGLWRNMNDDIYLTSGGVHPSKYHRMGMRIASKYGLDFERARQWVGEMRRQIYSAVPELYPKTRETLAILREVGLLRIFVTHAPVGLTSMRLRTWGFEEIPAFSESTLRQKDGATWVNAVAKLGLKPQEMIAVGDSWPGDIEAAGKAGITARVWIRPKWKILEGKGKKEEVPTIDDIGQLVQAIIDNFG</sequence>
<dbReference type="SUPFAM" id="SSF56784">
    <property type="entry name" value="HAD-like"/>
    <property type="match status" value="1"/>
</dbReference>
<reference evidence="1 2" key="1">
    <citation type="journal article" date="2016" name="Nat. Commun.">
        <title>Thousands of microbial genomes shed light on interconnected biogeochemical processes in an aquifer system.</title>
        <authorList>
            <person name="Anantharaman K."/>
            <person name="Brown C.T."/>
            <person name="Hug L.A."/>
            <person name="Sharon I."/>
            <person name="Castelle C.J."/>
            <person name="Probst A.J."/>
            <person name="Thomas B.C."/>
            <person name="Singh A."/>
            <person name="Wilkins M.J."/>
            <person name="Karaoz U."/>
            <person name="Brodie E.L."/>
            <person name="Williams K.H."/>
            <person name="Hubbard S.S."/>
            <person name="Banfield J.F."/>
        </authorList>
    </citation>
    <scope>NUCLEOTIDE SEQUENCE [LARGE SCALE GENOMIC DNA]</scope>
</reference>
<dbReference type="InterPro" id="IPR023214">
    <property type="entry name" value="HAD_sf"/>
</dbReference>